<feature type="compositionally biased region" description="Low complexity" evidence="1">
    <location>
        <begin position="205"/>
        <end position="216"/>
    </location>
</feature>
<feature type="compositionally biased region" description="Polar residues" evidence="1">
    <location>
        <begin position="28"/>
        <end position="44"/>
    </location>
</feature>
<organism evidence="2 3">
    <name type="scientific">Aspergillus ellipticus CBS 707.79</name>
    <dbReference type="NCBI Taxonomy" id="1448320"/>
    <lineage>
        <taxon>Eukaryota</taxon>
        <taxon>Fungi</taxon>
        <taxon>Dikarya</taxon>
        <taxon>Ascomycota</taxon>
        <taxon>Pezizomycotina</taxon>
        <taxon>Eurotiomycetes</taxon>
        <taxon>Eurotiomycetidae</taxon>
        <taxon>Eurotiales</taxon>
        <taxon>Aspergillaceae</taxon>
        <taxon>Aspergillus</taxon>
        <taxon>Aspergillus subgen. Circumdati</taxon>
    </lineage>
</organism>
<feature type="compositionally biased region" description="Polar residues" evidence="1">
    <location>
        <begin position="169"/>
        <end position="191"/>
    </location>
</feature>
<evidence type="ECO:0000313" key="3">
    <source>
        <dbReference type="Proteomes" id="UP000247810"/>
    </source>
</evidence>
<sequence>MTAIIQKLRRKRKLSSELHSRWGDVSITYPNGGSWSQWEQSSRAGPTDHGQRRGSFEFNRSAMSPRMGSQARSGSIDARAPSVDSAMTMPTGHYDARVGHRPRRTQQSRSPPAEPLYSDSHDSPRAWSPSYSDDCSGDDEDETEVPAPLNLSRGRHQVHPDEADIYSRASKSPPLSVTSRMRRFSAQSNMAEPTPGLGMPSSRHTSYTSSTPSNPSDDSRHPSSHRPATQPERRSVRRPKPEPLALRPQPELVPSYDELYG</sequence>
<name>A0A319DQG5_9EURO</name>
<feature type="region of interest" description="Disordered" evidence="1">
    <location>
        <begin position="21"/>
        <end position="261"/>
    </location>
</feature>
<accession>A0A319DQG5</accession>
<proteinExistence type="predicted"/>
<gene>
    <name evidence="2" type="ORF">BO71DRAFT_327432</name>
</gene>
<dbReference type="EMBL" id="KZ825891">
    <property type="protein sequence ID" value="PYH93543.1"/>
    <property type="molecule type" value="Genomic_DNA"/>
</dbReference>
<dbReference type="Proteomes" id="UP000247810">
    <property type="component" value="Unassembled WGS sequence"/>
</dbReference>
<dbReference type="AlphaFoldDB" id="A0A319DQG5"/>
<reference evidence="2 3" key="1">
    <citation type="submission" date="2018-02" db="EMBL/GenBank/DDBJ databases">
        <title>The genomes of Aspergillus section Nigri reveals drivers in fungal speciation.</title>
        <authorList>
            <consortium name="DOE Joint Genome Institute"/>
            <person name="Vesth T.C."/>
            <person name="Nybo J."/>
            <person name="Theobald S."/>
            <person name="Brandl J."/>
            <person name="Frisvad J.C."/>
            <person name="Nielsen K.F."/>
            <person name="Lyhne E.K."/>
            <person name="Kogle M.E."/>
            <person name="Kuo A."/>
            <person name="Riley R."/>
            <person name="Clum A."/>
            <person name="Nolan M."/>
            <person name="Lipzen A."/>
            <person name="Salamov A."/>
            <person name="Henrissat B."/>
            <person name="Wiebenga A."/>
            <person name="De vries R.P."/>
            <person name="Grigoriev I.V."/>
            <person name="Mortensen U.H."/>
            <person name="Andersen M.R."/>
            <person name="Baker S.E."/>
        </authorList>
    </citation>
    <scope>NUCLEOTIDE SEQUENCE [LARGE SCALE GENOMIC DNA]</scope>
    <source>
        <strain evidence="2 3">CBS 707.79</strain>
    </source>
</reference>
<dbReference type="OrthoDB" id="4356069at2759"/>
<protein>
    <submittedName>
        <fullName evidence="2">Uncharacterized protein</fullName>
    </submittedName>
</protein>
<feature type="compositionally biased region" description="Acidic residues" evidence="1">
    <location>
        <begin position="135"/>
        <end position="144"/>
    </location>
</feature>
<dbReference type="VEuPathDB" id="FungiDB:BO71DRAFT_327432"/>
<evidence type="ECO:0000313" key="2">
    <source>
        <dbReference type="EMBL" id="PYH93543.1"/>
    </source>
</evidence>
<evidence type="ECO:0000256" key="1">
    <source>
        <dbReference type="SAM" id="MobiDB-lite"/>
    </source>
</evidence>
<keyword evidence="3" id="KW-1185">Reference proteome</keyword>